<dbReference type="EMBL" id="BAAAGX010000007">
    <property type="protein sequence ID" value="GAA0234725.1"/>
    <property type="molecule type" value="Genomic_DNA"/>
</dbReference>
<comment type="caution">
    <text evidence="1">The sequence shown here is derived from an EMBL/GenBank/DDBJ whole genome shotgun (WGS) entry which is preliminary data.</text>
</comment>
<reference evidence="1 2" key="1">
    <citation type="journal article" date="2019" name="Int. J. Syst. Evol. Microbiol.">
        <title>The Global Catalogue of Microorganisms (GCM) 10K type strain sequencing project: providing services to taxonomists for standard genome sequencing and annotation.</title>
        <authorList>
            <consortium name="The Broad Institute Genomics Platform"/>
            <consortium name="The Broad Institute Genome Sequencing Center for Infectious Disease"/>
            <person name="Wu L."/>
            <person name="Ma J."/>
        </authorList>
    </citation>
    <scope>NUCLEOTIDE SEQUENCE [LARGE SCALE GENOMIC DNA]</scope>
    <source>
        <strain evidence="1 2">JCM 10425</strain>
    </source>
</reference>
<name>A0ABN0U0G9_9ACTN</name>
<dbReference type="Pfam" id="PF07366">
    <property type="entry name" value="SnoaL"/>
    <property type="match status" value="1"/>
</dbReference>
<sequence>MHDIAERAIHLVMAGTVADLRAVVHPDATNREAVDEPPACRGTGPEAFWATALWLRSAFSELAFAVDESVVEGDLAVTYGRMSGRQTGDFVVWNADGRVERAFAPTGRRFEVRHAHFQRVRNGLVVEHWAVRDDQSMALQLGWIPPSPLYLARCARATRRARRAAAAATAA</sequence>
<dbReference type="Proteomes" id="UP001500967">
    <property type="component" value="Unassembled WGS sequence"/>
</dbReference>
<dbReference type="SUPFAM" id="SSF54427">
    <property type="entry name" value="NTF2-like"/>
    <property type="match status" value="1"/>
</dbReference>
<keyword evidence="2" id="KW-1185">Reference proteome</keyword>
<organism evidence="1 2">
    <name type="scientific">Cryptosporangium japonicum</name>
    <dbReference type="NCBI Taxonomy" id="80872"/>
    <lineage>
        <taxon>Bacteria</taxon>
        <taxon>Bacillati</taxon>
        <taxon>Actinomycetota</taxon>
        <taxon>Actinomycetes</taxon>
        <taxon>Cryptosporangiales</taxon>
        <taxon>Cryptosporangiaceae</taxon>
        <taxon>Cryptosporangium</taxon>
    </lineage>
</organism>
<dbReference type="InterPro" id="IPR009959">
    <property type="entry name" value="Cyclase_SnoaL-like"/>
</dbReference>
<evidence type="ECO:0000313" key="2">
    <source>
        <dbReference type="Proteomes" id="UP001500967"/>
    </source>
</evidence>
<dbReference type="Gene3D" id="3.10.450.50">
    <property type="match status" value="1"/>
</dbReference>
<evidence type="ECO:0008006" key="3">
    <source>
        <dbReference type="Google" id="ProtNLM"/>
    </source>
</evidence>
<proteinExistence type="predicted"/>
<dbReference type="InterPro" id="IPR032710">
    <property type="entry name" value="NTF2-like_dom_sf"/>
</dbReference>
<gene>
    <name evidence="1" type="ORF">GCM10009539_20070</name>
</gene>
<evidence type="ECO:0000313" key="1">
    <source>
        <dbReference type="EMBL" id="GAA0234725.1"/>
    </source>
</evidence>
<protein>
    <recommendedName>
        <fullName evidence="3">Ester cyclase</fullName>
    </recommendedName>
</protein>
<accession>A0ABN0U0G9</accession>
<dbReference type="RefSeq" id="WP_344648473.1">
    <property type="nucleotide sequence ID" value="NZ_BAAAGX010000007.1"/>
</dbReference>